<accession>A0A8D8ZFM8</accession>
<name>A0A8D8ZFM8_9HEMI</name>
<proteinExistence type="predicted"/>
<feature type="transmembrane region" description="Helical" evidence="1">
    <location>
        <begin position="51"/>
        <end position="75"/>
    </location>
</feature>
<organism evidence="2">
    <name type="scientific">Cacopsylla melanoneura</name>
    <dbReference type="NCBI Taxonomy" id="428564"/>
    <lineage>
        <taxon>Eukaryota</taxon>
        <taxon>Metazoa</taxon>
        <taxon>Ecdysozoa</taxon>
        <taxon>Arthropoda</taxon>
        <taxon>Hexapoda</taxon>
        <taxon>Insecta</taxon>
        <taxon>Pterygota</taxon>
        <taxon>Neoptera</taxon>
        <taxon>Paraneoptera</taxon>
        <taxon>Hemiptera</taxon>
        <taxon>Sternorrhyncha</taxon>
        <taxon>Psylloidea</taxon>
        <taxon>Psyllidae</taxon>
        <taxon>Psyllinae</taxon>
        <taxon>Cacopsylla</taxon>
    </lineage>
</organism>
<keyword evidence="1" id="KW-0472">Membrane</keyword>
<feature type="transmembrane region" description="Helical" evidence="1">
    <location>
        <begin position="87"/>
        <end position="103"/>
    </location>
</feature>
<evidence type="ECO:0000313" key="2">
    <source>
        <dbReference type="EMBL" id="CAG6745221.1"/>
    </source>
</evidence>
<reference evidence="2" key="1">
    <citation type="submission" date="2021-05" db="EMBL/GenBank/DDBJ databases">
        <authorList>
            <person name="Alioto T."/>
            <person name="Alioto T."/>
            <person name="Gomez Garrido J."/>
        </authorList>
    </citation>
    <scope>NUCLEOTIDE SEQUENCE</scope>
</reference>
<sequence>MKYVVHRTLEKLLLSKWILNHTKSKNFVRSFGLFKVIRIALRFKRTKDRTLMHYLSLISIFLLSLFNLFSCPPIYLKWCLWSRTKAYPSFFLSSSLFPLNFLFEITSCS</sequence>
<protein>
    <submittedName>
        <fullName evidence="2">Uncharacterized protein</fullName>
    </submittedName>
</protein>
<dbReference type="EMBL" id="HBUF01487811">
    <property type="protein sequence ID" value="CAG6745221.1"/>
    <property type="molecule type" value="Transcribed_RNA"/>
</dbReference>
<keyword evidence="1" id="KW-0812">Transmembrane</keyword>
<keyword evidence="1" id="KW-1133">Transmembrane helix</keyword>
<dbReference type="AlphaFoldDB" id="A0A8D8ZFM8"/>
<evidence type="ECO:0000256" key="1">
    <source>
        <dbReference type="SAM" id="Phobius"/>
    </source>
</evidence>